<organism evidence="1">
    <name type="scientific">freshwater metagenome</name>
    <dbReference type="NCBI Taxonomy" id="449393"/>
    <lineage>
        <taxon>unclassified sequences</taxon>
        <taxon>metagenomes</taxon>
        <taxon>ecological metagenomes</taxon>
    </lineage>
</organism>
<evidence type="ECO:0000313" key="1">
    <source>
        <dbReference type="EMBL" id="CAB4830964.1"/>
    </source>
</evidence>
<dbReference type="AlphaFoldDB" id="A0A6J7ADR5"/>
<accession>A0A6J7ADR5</accession>
<sequence>MFDGDAVQYGYPVLWFGEPRRAAIEPRAAAVGEFDIAASVGDDSGANGQRLLQQRPGTALACVDRVAQQEVAQLFAAEAHPRTNSVRRERGGEWLTQHSGGRELEHAACSLHCQHHQPRQQTGVAGVDHHPFGPRPLKWSGHTWPDDDVAPEHGWATPEMNNLVSRNAWWLGDIDDSLTDSLTDSLDDSLAAGSLPALADLIGRRVLASAVHAGNGPSAR</sequence>
<name>A0A6J7ADR5_9ZZZZ</name>
<dbReference type="EMBL" id="CAFAAV010000186">
    <property type="protein sequence ID" value="CAB4830964.1"/>
    <property type="molecule type" value="Genomic_DNA"/>
</dbReference>
<reference evidence="1" key="1">
    <citation type="submission" date="2020-05" db="EMBL/GenBank/DDBJ databases">
        <authorList>
            <person name="Chiriac C."/>
            <person name="Salcher M."/>
            <person name="Ghai R."/>
            <person name="Kavagutti S V."/>
        </authorList>
    </citation>
    <scope>NUCLEOTIDE SEQUENCE</scope>
</reference>
<gene>
    <name evidence="1" type="ORF">UFOPK3099_02080</name>
</gene>
<proteinExistence type="predicted"/>
<protein>
    <submittedName>
        <fullName evidence="1">Unannotated protein</fullName>
    </submittedName>
</protein>